<dbReference type="InterPro" id="IPR050439">
    <property type="entry name" value="ADAMTS_ADAMTS-like"/>
</dbReference>
<dbReference type="OrthoDB" id="9948486at2759"/>
<evidence type="ECO:0000259" key="10">
    <source>
        <dbReference type="PROSITE" id="PS50279"/>
    </source>
</evidence>
<dbReference type="SMART" id="SM00406">
    <property type="entry name" value="IGv"/>
    <property type="match status" value="2"/>
</dbReference>
<dbReference type="GeneTree" id="ENSGT00940000156891"/>
<reference evidence="13" key="2">
    <citation type="submission" date="2025-05" db="UniProtKB">
        <authorList>
            <consortium name="Ensembl"/>
        </authorList>
    </citation>
    <scope>IDENTIFICATION</scope>
</reference>
<dbReference type="InterPro" id="IPR007110">
    <property type="entry name" value="Ig-like_dom"/>
</dbReference>
<dbReference type="Gene3D" id="4.10.410.10">
    <property type="entry name" value="Pancreatic trypsin inhibitor Kunitz domain"/>
    <property type="match status" value="1"/>
</dbReference>
<dbReference type="STRING" id="244447.ENSCSEP00000015017"/>
<dbReference type="GO" id="GO:0005576">
    <property type="term" value="C:extracellular region"/>
    <property type="evidence" value="ECO:0007669"/>
    <property type="project" value="UniProtKB-SubCell"/>
</dbReference>
<proteinExistence type="predicted"/>
<evidence type="ECO:0000256" key="3">
    <source>
        <dbReference type="ARBA" id="ARBA00022525"/>
    </source>
</evidence>
<feature type="domain" description="Ig-like" evidence="11">
    <location>
        <begin position="962"/>
        <end position="1050"/>
    </location>
</feature>
<dbReference type="InterPro" id="IPR013273">
    <property type="entry name" value="ADAMTS/ADAMTS-like"/>
</dbReference>
<dbReference type="InterPro" id="IPR003599">
    <property type="entry name" value="Ig_sub"/>
</dbReference>
<evidence type="ECO:0000313" key="14">
    <source>
        <dbReference type="Proteomes" id="UP000265120"/>
    </source>
</evidence>
<dbReference type="PANTHER" id="PTHR13723">
    <property type="entry name" value="ADAMTS A DISINTEGRIN AND METALLOPROTEASE WITH THROMBOSPONDIN MOTIFS PROTEASE"/>
    <property type="match status" value="1"/>
</dbReference>
<dbReference type="GeneID" id="103381682"/>
<dbReference type="InterPro" id="IPR045371">
    <property type="entry name" value="ADAMTS_CR_3"/>
</dbReference>
<keyword evidence="14" id="KW-1185">Reference proteome</keyword>
<feature type="domain" description="Ig-like" evidence="11">
    <location>
        <begin position="848"/>
        <end position="944"/>
    </location>
</feature>
<dbReference type="PROSITE" id="PS50279">
    <property type="entry name" value="BPTI_KUNITZ_2"/>
    <property type="match status" value="1"/>
</dbReference>
<dbReference type="FunFam" id="4.10.410.10:FF:000020">
    <property type="entry name" value="Collagen, type VI, alpha 3"/>
    <property type="match status" value="1"/>
</dbReference>
<dbReference type="Ensembl" id="ENSCSET00000015256.1">
    <property type="protein sequence ID" value="ENSCSEP00000015077.1"/>
    <property type="gene ID" value="ENSCSEG00000009632.1"/>
</dbReference>
<dbReference type="InterPro" id="IPR036880">
    <property type="entry name" value="Kunitz_BPTI_sf"/>
</dbReference>
<dbReference type="SMART" id="SM00131">
    <property type="entry name" value="KU"/>
    <property type="match status" value="1"/>
</dbReference>
<dbReference type="AlphaFoldDB" id="A0A3P8VL40"/>
<dbReference type="InterPro" id="IPR010294">
    <property type="entry name" value="ADAMTS_spacer1"/>
</dbReference>
<evidence type="ECO:0000256" key="1">
    <source>
        <dbReference type="ARBA" id="ARBA00004613"/>
    </source>
</evidence>
<dbReference type="Pfam" id="PF05986">
    <property type="entry name" value="ADAMTS_spacer1"/>
    <property type="match status" value="1"/>
</dbReference>
<feature type="compositionally biased region" description="Polar residues" evidence="8">
    <location>
        <begin position="814"/>
        <end position="823"/>
    </location>
</feature>
<evidence type="ECO:0000256" key="6">
    <source>
        <dbReference type="ARBA" id="ARBA00023157"/>
    </source>
</evidence>
<evidence type="ECO:0000259" key="12">
    <source>
        <dbReference type="PROSITE" id="PS50900"/>
    </source>
</evidence>
<dbReference type="PROSITE" id="PS50835">
    <property type="entry name" value="IG_LIKE"/>
    <property type="match status" value="3"/>
</dbReference>
<dbReference type="Pfam" id="PF08686">
    <property type="entry name" value="PLAC"/>
    <property type="match status" value="1"/>
</dbReference>
<dbReference type="SMART" id="SM00409">
    <property type="entry name" value="IG"/>
    <property type="match status" value="3"/>
</dbReference>
<dbReference type="InterPro" id="IPR003598">
    <property type="entry name" value="Ig_sub2"/>
</dbReference>
<dbReference type="InterPro" id="IPR020901">
    <property type="entry name" value="Prtase_inh_Kunz-CS"/>
</dbReference>
<evidence type="ECO:0000256" key="7">
    <source>
        <dbReference type="PIRSR" id="PIRSR613273-3"/>
    </source>
</evidence>
<dbReference type="CDD" id="cd00096">
    <property type="entry name" value="Ig"/>
    <property type="match status" value="1"/>
</dbReference>
<dbReference type="PROSITE" id="PS00280">
    <property type="entry name" value="BPTI_KUNITZ_1"/>
    <property type="match status" value="1"/>
</dbReference>
<dbReference type="GO" id="GO:0030198">
    <property type="term" value="P:extracellular matrix organization"/>
    <property type="evidence" value="ECO:0007669"/>
    <property type="project" value="InterPro"/>
</dbReference>
<dbReference type="Pfam" id="PF19236">
    <property type="entry name" value="ADAMTS_CR_3"/>
    <property type="match status" value="1"/>
</dbReference>
<feature type="region of interest" description="Disordered" evidence="8">
    <location>
        <begin position="764"/>
        <end position="828"/>
    </location>
</feature>
<evidence type="ECO:0000256" key="9">
    <source>
        <dbReference type="SAM" id="SignalP"/>
    </source>
</evidence>
<dbReference type="Pfam" id="PF00014">
    <property type="entry name" value="Kunitz_BPTI"/>
    <property type="match status" value="1"/>
</dbReference>
<dbReference type="InterPro" id="IPR013106">
    <property type="entry name" value="Ig_V-set"/>
</dbReference>
<feature type="domain" description="BPTI/Kunitz inhibitor" evidence="10">
    <location>
        <begin position="707"/>
        <end position="757"/>
    </location>
</feature>
<accession>A0A3P8VL40</accession>
<dbReference type="InterPro" id="IPR000884">
    <property type="entry name" value="TSP1_rpt"/>
</dbReference>
<sequence>MKMLLPLLILQLLLAPALMVPSIDHWDVWGQYGECSRSCGSGVAMRTRRCITHRTDGGHNCVGPDKSYRFCNAQECPEGSKDFREEQCSHFDGTDFQGKRYKWLPYFGAENPCELNCMPRGENFYYRHRSAVVDGTPCHPGRKDICVDGVCKRLGCDNKLDSTQQEDPCLQCGGNGQSCYQVKNSFTVGNLPTGYNQMFIIPVGATTISIKETVATRNYLAIKNLRGEYYLNGHWVIEFSRATTIAGTMLYYQRGAEGENVPETIIGRGPTTEPLVVELISQEPNPGVEYEYYLPNGRSREGYYWSFGSWSACSKECGSGYQSRSVFCTIDNEAFPDYLCASLPRPQSNRTCNPQQCPETHSWRTGEWNTCSVTCGGGSQIRSVQCISHDASGTRVVEDAVCAAYAEAPTSLQTCNMQKCAEYHVTSWSACSVTCGSGEQTREVTCVGSDGTALEESFCSLLPRPSAVQPCETAPCPKEIRWHVGEWGLCSRSCGSGSRERQVICSDTEMNLYPVIKCKTIPKPPTVERCNTQPCYRPQVVPSIQDPRGHDVTQTGFQPYVPDQATAHRPETDVNQTNTVLDPHSSAPAPHCSQSYYGCCPDGHTSAGGPHSVGCPLAPAPTPAQPSCVQTSHGCCHDGVTVAQGPNKEGCVEFVAPAPTSAPLPTENAVQCRTTTYGCCFDRVSIAAGPNGEGCPDPPNHIERNICSLPRAAGSCSSWVSRYHFNVITSKCVHFWYGGCHGNNNNFMTRAECLRACPEPSVSQPAQGPALHAREESNPGRTLSSAGSSSRAGGSTSSSSSSMSRIFTVRGGSASRQATSAATNAHRGRFYLRARHPSRGTAAQHSGPAASLTLGQVTIDKTDPSTVEALVGQTVVLPCRVSPPPSSTVIVEWRRDGVPLSTHRHHHQPSGSLLVGPLTEADSGWFLCLARQERERDHRYIYLSVTEGPSQPIPTLTKGLLPRFSIDQSGSSLLEMKSGQTVRLPCLIVPPSALQSVLIQWTKDGHTLSDPRYSPNSDGTLVISGLKSEDSGVYTCTASSPHQLEQRQLQLKVQVDLKITTAPNNVQVSEGSTAVLPCVVSGDNINIGWSRNGVLVRPDGHNVLVSPDGSLILNNVKPSDEGTYTCNAYTGIYSVSATAEVKVTKDTQLGGGDGVPPECVDQPELANCQLIVYARLCSNSYYSSFCCFSCTRHQQSNNRFGRQV</sequence>
<dbReference type="GO" id="GO:0031012">
    <property type="term" value="C:extracellular matrix"/>
    <property type="evidence" value="ECO:0007669"/>
    <property type="project" value="TreeGrafter"/>
</dbReference>
<keyword evidence="3" id="KW-0964">Secreted</keyword>
<dbReference type="SMART" id="SM00209">
    <property type="entry name" value="TSP1"/>
    <property type="match status" value="5"/>
</dbReference>
<dbReference type="RefSeq" id="XP_016889186.1">
    <property type="nucleotide sequence ID" value="XM_017033697.1"/>
</dbReference>
<dbReference type="PROSITE" id="PS50092">
    <property type="entry name" value="TSP1"/>
    <property type="match status" value="5"/>
</dbReference>
<dbReference type="SMART" id="SM00408">
    <property type="entry name" value="IGc2"/>
    <property type="match status" value="3"/>
</dbReference>
<protein>
    <submittedName>
        <fullName evidence="13">Papilin, proteoglycan like sulfated glycoprotein</fullName>
    </submittedName>
</protein>
<dbReference type="InterPro" id="IPR013098">
    <property type="entry name" value="Ig_I-set"/>
</dbReference>
<dbReference type="SUPFAM" id="SSF82895">
    <property type="entry name" value="TSP-1 type 1 repeat"/>
    <property type="match status" value="5"/>
</dbReference>
<dbReference type="PRINTS" id="PR00759">
    <property type="entry name" value="BASICPTASE"/>
</dbReference>
<keyword evidence="4 9" id="KW-0732">Signal</keyword>
<dbReference type="Pfam" id="PF13927">
    <property type="entry name" value="Ig_3"/>
    <property type="match status" value="2"/>
</dbReference>
<dbReference type="KEGG" id="csem:103381682"/>
<comment type="subcellular location">
    <subcellularLocation>
        <location evidence="1">Secreted</location>
    </subcellularLocation>
</comment>
<dbReference type="Pfam" id="PF07679">
    <property type="entry name" value="I-set"/>
    <property type="match status" value="1"/>
</dbReference>
<reference evidence="13 14" key="1">
    <citation type="journal article" date="2014" name="Nat. Genet.">
        <title>Whole-genome sequence of a flatfish provides insights into ZW sex chromosome evolution and adaptation to a benthic lifestyle.</title>
        <authorList>
            <person name="Chen S."/>
            <person name="Zhang G."/>
            <person name="Shao C."/>
            <person name="Huang Q."/>
            <person name="Liu G."/>
            <person name="Zhang P."/>
            <person name="Song W."/>
            <person name="An N."/>
            <person name="Chalopin D."/>
            <person name="Volff J.N."/>
            <person name="Hong Y."/>
            <person name="Li Q."/>
            <person name="Sha Z."/>
            <person name="Zhou H."/>
            <person name="Xie M."/>
            <person name="Yu Q."/>
            <person name="Liu Y."/>
            <person name="Xiang H."/>
            <person name="Wang N."/>
            <person name="Wu K."/>
            <person name="Yang C."/>
            <person name="Zhou Q."/>
            <person name="Liao X."/>
            <person name="Yang L."/>
            <person name="Hu Q."/>
            <person name="Zhang J."/>
            <person name="Meng L."/>
            <person name="Jin L."/>
            <person name="Tian Y."/>
            <person name="Lian J."/>
            <person name="Yang J."/>
            <person name="Miao G."/>
            <person name="Liu S."/>
            <person name="Liang Z."/>
            <person name="Yan F."/>
            <person name="Li Y."/>
            <person name="Sun B."/>
            <person name="Zhang H."/>
            <person name="Zhang J."/>
            <person name="Zhu Y."/>
            <person name="Du M."/>
            <person name="Zhao Y."/>
            <person name="Schartl M."/>
            <person name="Tang Q."/>
            <person name="Wang J."/>
        </authorList>
    </citation>
    <scope>NUCLEOTIDE SEQUENCE</scope>
</reference>
<dbReference type="GO" id="GO:0004222">
    <property type="term" value="F:metalloendopeptidase activity"/>
    <property type="evidence" value="ECO:0007669"/>
    <property type="project" value="TreeGrafter"/>
</dbReference>
<dbReference type="CTD" id="562930"/>
<keyword evidence="5" id="KW-0677">Repeat</keyword>
<dbReference type="RefSeq" id="XP_016889189.1">
    <property type="nucleotide sequence ID" value="XM_017033700.1"/>
</dbReference>
<dbReference type="GO" id="GO:0006508">
    <property type="term" value="P:proteolysis"/>
    <property type="evidence" value="ECO:0007669"/>
    <property type="project" value="TreeGrafter"/>
</dbReference>
<dbReference type="Pfam" id="PF00090">
    <property type="entry name" value="TSP_1"/>
    <property type="match status" value="1"/>
</dbReference>
<dbReference type="Gene3D" id="2.60.40.10">
    <property type="entry name" value="Immunoglobulins"/>
    <property type="match status" value="3"/>
</dbReference>
<keyword evidence="6 7" id="KW-1015">Disulfide bond</keyword>
<dbReference type="InterPro" id="IPR013783">
    <property type="entry name" value="Ig-like_fold"/>
</dbReference>
<dbReference type="Pfam" id="PF19030">
    <property type="entry name" value="TSP1_ADAMTS"/>
    <property type="match status" value="4"/>
</dbReference>
<dbReference type="FunFam" id="2.60.120.830:FF:000001">
    <property type="entry name" value="A disintegrin and metalloproteinase with thrombospondin motifs 1"/>
    <property type="match status" value="1"/>
</dbReference>
<dbReference type="SUPFAM" id="SSF57362">
    <property type="entry name" value="BPTI-like"/>
    <property type="match status" value="1"/>
</dbReference>
<evidence type="ECO:0000259" key="11">
    <source>
        <dbReference type="PROSITE" id="PS50835"/>
    </source>
</evidence>
<feature type="disulfide bond" evidence="7">
    <location>
        <begin position="50"/>
        <end position="61"/>
    </location>
</feature>
<evidence type="ECO:0000256" key="8">
    <source>
        <dbReference type="SAM" id="MobiDB-lite"/>
    </source>
</evidence>
<dbReference type="InterPro" id="IPR010909">
    <property type="entry name" value="PLAC"/>
</dbReference>
<dbReference type="Ensembl" id="ENSCSET00000015197.1">
    <property type="protein sequence ID" value="ENSCSEP00000015017.1"/>
    <property type="gene ID" value="ENSCSEG00000009632.1"/>
</dbReference>
<feature type="chain" id="PRO_5044596983" evidence="9">
    <location>
        <begin position="20"/>
        <end position="1204"/>
    </location>
</feature>
<name>A0A3P8VL40_CYNSE</name>
<feature type="signal peptide" evidence="9">
    <location>
        <begin position="1"/>
        <end position="19"/>
    </location>
</feature>
<feature type="disulfide bond" evidence="7">
    <location>
        <begin position="39"/>
        <end position="76"/>
    </location>
</feature>
<dbReference type="PRINTS" id="PR01857">
    <property type="entry name" value="ADAMTSFAMILY"/>
</dbReference>
<feature type="compositionally biased region" description="Low complexity" evidence="8">
    <location>
        <begin position="784"/>
        <end position="805"/>
    </location>
</feature>
<dbReference type="InterPro" id="IPR036383">
    <property type="entry name" value="TSP1_rpt_sf"/>
</dbReference>
<dbReference type="GO" id="GO:0004867">
    <property type="term" value="F:serine-type endopeptidase inhibitor activity"/>
    <property type="evidence" value="ECO:0007669"/>
    <property type="project" value="InterPro"/>
</dbReference>
<feature type="domain" description="PLAC" evidence="12">
    <location>
        <begin position="1155"/>
        <end position="1194"/>
    </location>
</feature>
<dbReference type="InterPro" id="IPR036179">
    <property type="entry name" value="Ig-like_dom_sf"/>
</dbReference>
<evidence type="ECO:0000256" key="4">
    <source>
        <dbReference type="ARBA" id="ARBA00022729"/>
    </source>
</evidence>
<evidence type="ECO:0000313" key="13">
    <source>
        <dbReference type="Ensembl" id="ENSCSEP00000015077.1"/>
    </source>
</evidence>
<organism evidence="13 14">
    <name type="scientific">Cynoglossus semilaevis</name>
    <name type="common">Tongue sole</name>
    <dbReference type="NCBI Taxonomy" id="244447"/>
    <lineage>
        <taxon>Eukaryota</taxon>
        <taxon>Metazoa</taxon>
        <taxon>Chordata</taxon>
        <taxon>Craniata</taxon>
        <taxon>Vertebrata</taxon>
        <taxon>Euteleostomi</taxon>
        <taxon>Actinopterygii</taxon>
        <taxon>Neopterygii</taxon>
        <taxon>Teleostei</taxon>
        <taxon>Neoteleostei</taxon>
        <taxon>Acanthomorphata</taxon>
        <taxon>Carangaria</taxon>
        <taxon>Pleuronectiformes</taxon>
        <taxon>Pleuronectoidei</taxon>
        <taxon>Cynoglossidae</taxon>
        <taxon>Cynoglossinae</taxon>
        <taxon>Cynoglossus</taxon>
    </lineage>
</organism>
<dbReference type="PROSITE" id="PS50900">
    <property type="entry name" value="PLAC"/>
    <property type="match status" value="1"/>
</dbReference>
<dbReference type="Gene3D" id="2.60.120.830">
    <property type="match status" value="1"/>
</dbReference>
<dbReference type="FunFam" id="2.20.100.10:FF:000005">
    <property type="entry name" value="ADAM metallopeptidase with thrombospondin type 1 motif 9"/>
    <property type="match status" value="3"/>
</dbReference>
<dbReference type="Gene3D" id="2.20.100.10">
    <property type="entry name" value="Thrombospondin type-1 (TSP1) repeat"/>
    <property type="match status" value="5"/>
</dbReference>
<dbReference type="PANTHER" id="PTHR13723:SF281">
    <property type="entry name" value="PAPILIN"/>
    <property type="match status" value="1"/>
</dbReference>
<evidence type="ECO:0000256" key="5">
    <source>
        <dbReference type="ARBA" id="ARBA00022737"/>
    </source>
</evidence>
<dbReference type="Proteomes" id="UP000265120">
    <property type="component" value="Chromosome 1"/>
</dbReference>
<keyword evidence="2" id="KW-0217">Developmental protein</keyword>
<evidence type="ECO:0000256" key="2">
    <source>
        <dbReference type="ARBA" id="ARBA00022473"/>
    </source>
</evidence>
<feature type="disulfide bond" evidence="7">
    <location>
        <begin position="35"/>
        <end position="71"/>
    </location>
</feature>
<dbReference type="RefSeq" id="XP_008312396.1">
    <property type="nucleotide sequence ID" value="XM_008314174.1"/>
</dbReference>
<dbReference type="SUPFAM" id="SSF48726">
    <property type="entry name" value="Immunoglobulin"/>
    <property type="match status" value="3"/>
</dbReference>
<dbReference type="InterPro" id="IPR002223">
    <property type="entry name" value="Kunitz_BPTI"/>
</dbReference>
<dbReference type="CDD" id="cd22635">
    <property type="entry name" value="Kunitz_papilin"/>
    <property type="match status" value="1"/>
</dbReference>
<feature type="domain" description="Ig-like" evidence="11">
    <location>
        <begin position="1057"/>
        <end position="1144"/>
    </location>
</feature>